<dbReference type="Pfam" id="PF00571">
    <property type="entry name" value="CBS"/>
    <property type="match status" value="2"/>
</dbReference>
<dbReference type="InterPro" id="IPR046342">
    <property type="entry name" value="CBS_dom_sf"/>
</dbReference>
<dbReference type="Gene3D" id="3.10.580.10">
    <property type="entry name" value="CBS-domain"/>
    <property type="match status" value="1"/>
</dbReference>
<proteinExistence type="predicted"/>
<keyword evidence="1 2" id="KW-0129">CBS domain</keyword>
<dbReference type="InterPro" id="IPR051257">
    <property type="entry name" value="Diverse_CBS-Domain"/>
</dbReference>
<accession>A0AAU2K1C2</accession>
<feature type="domain" description="CBS" evidence="3">
    <location>
        <begin position="13"/>
        <end position="70"/>
    </location>
</feature>
<dbReference type="PANTHER" id="PTHR43080">
    <property type="entry name" value="CBS DOMAIN-CONTAINING PROTEIN CBSX3, MITOCHONDRIAL"/>
    <property type="match status" value="1"/>
</dbReference>
<reference evidence="4" key="1">
    <citation type="submission" date="2022-10" db="EMBL/GenBank/DDBJ databases">
        <title>The complete genomes of actinobacterial strains from the NBC collection.</title>
        <authorList>
            <person name="Joergensen T.S."/>
            <person name="Alvarez Arevalo M."/>
            <person name="Sterndorff E.B."/>
            <person name="Faurdal D."/>
            <person name="Vuksanovic O."/>
            <person name="Mourched A.-S."/>
            <person name="Charusanti P."/>
            <person name="Shaw S."/>
            <person name="Blin K."/>
            <person name="Weber T."/>
        </authorList>
    </citation>
    <scope>NUCLEOTIDE SEQUENCE</scope>
    <source>
        <strain evidence="4">NBC_00049</strain>
    </source>
</reference>
<evidence type="ECO:0000313" key="4">
    <source>
        <dbReference type="EMBL" id="WTU77559.1"/>
    </source>
</evidence>
<dbReference type="AlphaFoldDB" id="A0AAU2K1C2"/>
<evidence type="ECO:0000256" key="1">
    <source>
        <dbReference type="ARBA" id="ARBA00023122"/>
    </source>
</evidence>
<evidence type="ECO:0000259" key="3">
    <source>
        <dbReference type="PROSITE" id="PS51371"/>
    </source>
</evidence>
<dbReference type="SUPFAM" id="SSF54631">
    <property type="entry name" value="CBS-domain pair"/>
    <property type="match status" value="1"/>
</dbReference>
<dbReference type="PROSITE" id="PS51371">
    <property type="entry name" value="CBS"/>
    <property type="match status" value="2"/>
</dbReference>
<gene>
    <name evidence="4" type="ORF">OG327_31875</name>
</gene>
<dbReference type="EMBL" id="CP108264">
    <property type="protein sequence ID" value="WTU77559.1"/>
    <property type="molecule type" value="Genomic_DNA"/>
</dbReference>
<name>A0AAU2K1C2_9ACTN</name>
<dbReference type="InterPro" id="IPR000644">
    <property type="entry name" value="CBS_dom"/>
</dbReference>
<feature type="domain" description="CBS" evidence="3">
    <location>
        <begin position="78"/>
        <end position="135"/>
    </location>
</feature>
<evidence type="ECO:0000256" key="2">
    <source>
        <dbReference type="PROSITE-ProRule" id="PRU00703"/>
    </source>
</evidence>
<dbReference type="PANTHER" id="PTHR43080:SF26">
    <property type="entry name" value="REGULATORY PROTEIN"/>
    <property type="match status" value="1"/>
</dbReference>
<organism evidence="4">
    <name type="scientific">Streptomyces sp. NBC_00049</name>
    <dbReference type="NCBI Taxonomy" id="2903617"/>
    <lineage>
        <taxon>Bacteria</taxon>
        <taxon>Bacillati</taxon>
        <taxon>Actinomycetota</taxon>
        <taxon>Actinomycetes</taxon>
        <taxon>Kitasatosporales</taxon>
        <taxon>Streptomycetaceae</taxon>
        <taxon>Streptomyces</taxon>
    </lineage>
</organism>
<dbReference type="CDD" id="cd02205">
    <property type="entry name" value="CBS_pair_SF"/>
    <property type="match status" value="1"/>
</dbReference>
<sequence length="139" mass="15009">MPPPTSPTAADAMIPPDLQISDHTSIDRALDVLRGSHSQYVLIRDDTGRCAGIVTRDQLTAHGAKPWYAENTRVRDIAHEHSPFARPGMPASEAAAAMRERSLTVLPVVDEDGFAVGILTTERLQTLLGAASQDTQEQP</sequence>
<protein>
    <submittedName>
        <fullName evidence="4">CBS domain-containing protein</fullName>
    </submittedName>
</protein>